<dbReference type="AlphaFoldDB" id="A0A7S0IYJ6"/>
<dbReference type="InterPro" id="IPR000719">
    <property type="entry name" value="Prot_kinase_dom"/>
</dbReference>
<dbReference type="GO" id="GO:0005524">
    <property type="term" value="F:ATP binding"/>
    <property type="evidence" value="ECO:0007669"/>
    <property type="project" value="UniProtKB-KW"/>
</dbReference>
<accession>A0A7S0IYJ6</accession>
<dbReference type="GO" id="GO:0004674">
    <property type="term" value="F:protein serine/threonine kinase activity"/>
    <property type="evidence" value="ECO:0007669"/>
    <property type="project" value="UniProtKB-KW"/>
</dbReference>
<sequence length="260" mass="28498">MHSQQIVHRDIKPENVMLRDSLPDVLRSPLSDCHVKLIDFGLARQLVSTPTSCADLTDSEFHSSSPAHAVPLARAMQAGVKSQGRVLDTSGSYARMLDISPVGTRGYAPAEVYAPHQEQMQRGEAQGAPTCTRSHPGRTVKMPLEQVPLIDAYELGGLLRFMLTGVPPDESMESVLTALKDRPQIDIENTWCACFQSGTADQNTSADRLRLPIINELASLSFEARTLIMALTEPIAEVRLSVQAAQVHSWMHMATKSRSV</sequence>
<organism evidence="7">
    <name type="scientific">Calcidiscus leptoporus</name>
    <dbReference type="NCBI Taxonomy" id="127549"/>
    <lineage>
        <taxon>Eukaryota</taxon>
        <taxon>Haptista</taxon>
        <taxon>Haptophyta</taxon>
        <taxon>Prymnesiophyceae</taxon>
        <taxon>Coccolithales</taxon>
        <taxon>Calcidiscaceae</taxon>
        <taxon>Calcidiscus</taxon>
    </lineage>
</organism>
<dbReference type="SUPFAM" id="SSF56112">
    <property type="entry name" value="Protein kinase-like (PK-like)"/>
    <property type="match status" value="1"/>
</dbReference>
<evidence type="ECO:0000256" key="1">
    <source>
        <dbReference type="ARBA" id="ARBA00022527"/>
    </source>
</evidence>
<dbReference type="InterPro" id="IPR008271">
    <property type="entry name" value="Ser/Thr_kinase_AS"/>
</dbReference>
<name>A0A7S0IYJ6_9EUKA</name>
<dbReference type="InterPro" id="IPR050205">
    <property type="entry name" value="CDPK_Ser/Thr_kinases"/>
</dbReference>
<keyword evidence="5" id="KW-0067">ATP-binding</keyword>
<dbReference type="InterPro" id="IPR011009">
    <property type="entry name" value="Kinase-like_dom_sf"/>
</dbReference>
<feature type="domain" description="Protein kinase" evidence="6">
    <location>
        <begin position="1"/>
        <end position="251"/>
    </location>
</feature>
<dbReference type="PROSITE" id="PS00108">
    <property type="entry name" value="PROTEIN_KINASE_ST"/>
    <property type="match status" value="1"/>
</dbReference>
<proteinExistence type="predicted"/>
<reference evidence="7" key="1">
    <citation type="submission" date="2021-01" db="EMBL/GenBank/DDBJ databases">
        <authorList>
            <person name="Corre E."/>
            <person name="Pelletier E."/>
            <person name="Niang G."/>
            <person name="Scheremetjew M."/>
            <person name="Finn R."/>
            <person name="Kale V."/>
            <person name="Holt S."/>
            <person name="Cochrane G."/>
            <person name="Meng A."/>
            <person name="Brown T."/>
            <person name="Cohen L."/>
        </authorList>
    </citation>
    <scope>NUCLEOTIDE SEQUENCE</scope>
    <source>
        <strain evidence="7">RCC1130</strain>
    </source>
</reference>
<evidence type="ECO:0000256" key="5">
    <source>
        <dbReference type="ARBA" id="ARBA00022840"/>
    </source>
</evidence>
<keyword evidence="2" id="KW-0808">Transferase</keyword>
<gene>
    <name evidence="7" type="ORF">CLEP1334_LOCUS10817</name>
</gene>
<evidence type="ECO:0000256" key="4">
    <source>
        <dbReference type="ARBA" id="ARBA00022777"/>
    </source>
</evidence>
<protein>
    <recommendedName>
        <fullName evidence="6">Protein kinase domain-containing protein</fullName>
    </recommendedName>
</protein>
<keyword evidence="3" id="KW-0547">Nucleotide-binding</keyword>
<keyword evidence="1" id="KW-0723">Serine/threonine-protein kinase</keyword>
<dbReference type="Gene3D" id="1.10.510.10">
    <property type="entry name" value="Transferase(Phosphotransferase) domain 1"/>
    <property type="match status" value="1"/>
</dbReference>
<evidence type="ECO:0000256" key="3">
    <source>
        <dbReference type="ARBA" id="ARBA00022741"/>
    </source>
</evidence>
<dbReference type="PANTHER" id="PTHR24349">
    <property type="entry name" value="SERINE/THREONINE-PROTEIN KINASE"/>
    <property type="match status" value="1"/>
</dbReference>
<evidence type="ECO:0000259" key="6">
    <source>
        <dbReference type="PROSITE" id="PS50011"/>
    </source>
</evidence>
<dbReference type="EMBL" id="HBER01021474">
    <property type="protein sequence ID" value="CAD8535537.1"/>
    <property type="molecule type" value="Transcribed_RNA"/>
</dbReference>
<dbReference type="Pfam" id="PF00069">
    <property type="entry name" value="Pkinase"/>
    <property type="match status" value="1"/>
</dbReference>
<evidence type="ECO:0000256" key="2">
    <source>
        <dbReference type="ARBA" id="ARBA00022679"/>
    </source>
</evidence>
<keyword evidence="4" id="KW-0418">Kinase</keyword>
<evidence type="ECO:0000313" key="7">
    <source>
        <dbReference type="EMBL" id="CAD8535537.1"/>
    </source>
</evidence>
<dbReference type="PROSITE" id="PS50011">
    <property type="entry name" value="PROTEIN_KINASE_DOM"/>
    <property type="match status" value="1"/>
</dbReference>